<evidence type="ECO:0000256" key="7">
    <source>
        <dbReference type="SAM" id="Phobius"/>
    </source>
</evidence>
<organism evidence="9 10">
    <name type="scientific">Lapidilactobacillus achengensis</name>
    <dbReference type="NCBI Taxonomy" id="2486000"/>
    <lineage>
        <taxon>Bacteria</taxon>
        <taxon>Bacillati</taxon>
        <taxon>Bacillota</taxon>
        <taxon>Bacilli</taxon>
        <taxon>Lactobacillales</taxon>
        <taxon>Lactobacillaceae</taxon>
        <taxon>Lapidilactobacillus</taxon>
    </lineage>
</organism>
<sequence>MLKLTLPEIAIRLIIATFLAGLIGYDREQKNHPAGIRTHILVCVGACLLALIQQGIVTETLSISKDLPAFSGIIRSDPARLIAQAVSGIGFLGAGTIVVTRHSIMGLTTAASLWATMGLGLATGMGFYDIALVGTSIVLLVLVILKKVIRIRTFKKMELKYVNRKETIFFLNQYFKDKKILIDNSSFRADSSPSSNICTSIYFLDLPKGVAFSDIVSDLSMNMDILQVRFINI</sequence>
<evidence type="ECO:0000256" key="3">
    <source>
        <dbReference type="ARBA" id="ARBA00022475"/>
    </source>
</evidence>
<dbReference type="Pfam" id="PF02308">
    <property type="entry name" value="MgtC"/>
    <property type="match status" value="1"/>
</dbReference>
<evidence type="ECO:0000256" key="6">
    <source>
        <dbReference type="ARBA" id="ARBA00023136"/>
    </source>
</evidence>
<protein>
    <submittedName>
        <fullName evidence="9">MgtC/SapB family protein</fullName>
    </submittedName>
</protein>
<keyword evidence="4 7" id="KW-0812">Transmembrane</keyword>
<evidence type="ECO:0000256" key="4">
    <source>
        <dbReference type="ARBA" id="ARBA00022692"/>
    </source>
</evidence>
<evidence type="ECO:0000313" key="9">
    <source>
        <dbReference type="EMBL" id="MFC6315335.1"/>
    </source>
</evidence>
<evidence type="ECO:0000256" key="2">
    <source>
        <dbReference type="ARBA" id="ARBA00009298"/>
    </source>
</evidence>
<dbReference type="PRINTS" id="PR01837">
    <property type="entry name" value="MGTCSAPBPROT"/>
</dbReference>
<dbReference type="EMBL" id="JBHSSM010000017">
    <property type="protein sequence ID" value="MFC6315335.1"/>
    <property type="molecule type" value="Genomic_DNA"/>
</dbReference>
<dbReference type="InterPro" id="IPR003416">
    <property type="entry name" value="MgtC/SapB/SrpB/YhiD_fam"/>
</dbReference>
<proteinExistence type="inferred from homology"/>
<evidence type="ECO:0000313" key="10">
    <source>
        <dbReference type="Proteomes" id="UP001596310"/>
    </source>
</evidence>
<dbReference type="Proteomes" id="UP001596310">
    <property type="component" value="Unassembled WGS sequence"/>
</dbReference>
<gene>
    <name evidence="9" type="ORF">ACFQHW_07155</name>
</gene>
<dbReference type="PANTHER" id="PTHR33778:SF1">
    <property type="entry name" value="MAGNESIUM TRANSPORTER YHID-RELATED"/>
    <property type="match status" value="1"/>
</dbReference>
<keyword evidence="10" id="KW-1185">Reference proteome</keyword>
<comment type="similarity">
    <text evidence="2">Belongs to the MgtC/SapB family.</text>
</comment>
<name>A0ABW1UMZ4_9LACO</name>
<comment type="caution">
    <text evidence="9">The sequence shown here is derived from an EMBL/GenBank/DDBJ whole genome shotgun (WGS) entry which is preliminary data.</text>
</comment>
<dbReference type="InterPro" id="IPR049177">
    <property type="entry name" value="MgtC_SapB_SrpB_YhiD_N"/>
</dbReference>
<evidence type="ECO:0000256" key="5">
    <source>
        <dbReference type="ARBA" id="ARBA00022989"/>
    </source>
</evidence>
<keyword evidence="6 7" id="KW-0472">Membrane</keyword>
<dbReference type="RefSeq" id="WP_125597502.1">
    <property type="nucleotide sequence ID" value="NZ_JBHSSM010000017.1"/>
</dbReference>
<keyword evidence="3" id="KW-1003">Cell membrane</keyword>
<evidence type="ECO:0000259" key="8">
    <source>
        <dbReference type="Pfam" id="PF02308"/>
    </source>
</evidence>
<feature type="transmembrane region" description="Helical" evidence="7">
    <location>
        <begin position="37"/>
        <end position="57"/>
    </location>
</feature>
<dbReference type="PANTHER" id="PTHR33778">
    <property type="entry name" value="PROTEIN MGTC"/>
    <property type="match status" value="1"/>
</dbReference>
<feature type="transmembrane region" description="Helical" evidence="7">
    <location>
        <begin position="6"/>
        <end position="25"/>
    </location>
</feature>
<comment type="subcellular location">
    <subcellularLocation>
        <location evidence="1">Cell membrane</location>
        <topology evidence="1">Multi-pass membrane protein</topology>
    </subcellularLocation>
</comment>
<evidence type="ECO:0000256" key="1">
    <source>
        <dbReference type="ARBA" id="ARBA00004651"/>
    </source>
</evidence>
<feature type="transmembrane region" description="Helical" evidence="7">
    <location>
        <begin position="130"/>
        <end position="149"/>
    </location>
</feature>
<keyword evidence="5 7" id="KW-1133">Transmembrane helix</keyword>
<accession>A0ABW1UMZ4</accession>
<feature type="domain" description="MgtC/SapB/SrpB/YhiD N-terminal" evidence="8">
    <location>
        <begin position="13"/>
        <end position="148"/>
    </location>
</feature>
<reference evidence="10" key="1">
    <citation type="journal article" date="2019" name="Int. J. Syst. Evol. Microbiol.">
        <title>The Global Catalogue of Microorganisms (GCM) 10K type strain sequencing project: providing services to taxonomists for standard genome sequencing and annotation.</title>
        <authorList>
            <consortium name="The Broad Institute Genomics Platform"/>
            <consortium name="The Broad Institute Genome Sequencing Center for Infectious Disease"/>
            <person name="Wu L."/>
            <person name="Ma J."/>
        </authorList>
    </citation>
    <scope>NUCLEOTIDE SEQUENCE [LARGE SCALE GENOMIC DNA]</scope>
    <source>
        <strain evidence="10">CCM 8897</strain>
    </source>
</reference>